<dbReference type="CDD" id="cd00202">
    <property type="entry name" value="ZnF_GATA"/>
    <property type="match status" value="1"/>
</dbReference>
<dbReference type="SUPFAM" id="SSF57716">
    <property type="entry name" value="Glucocorticoid receptor-like (DNA-binding domain)"/>
    <property type="match status" value="1"/>
</dbReference>
<evidence type="ECO:0000256" key="4">
    <source>
        <dbReference type="ARBA" id="ARBA00022833"/>
    </source>
</evidence>
<dbReference type="Gene3D" id="3.30.50.10">
    <property type="entry name" value="Erythroid Transcription Factor GATA-1, subunit A"/>
    <property type="match status" value="1"/>
</dbReference>
<dbReference type="PANTHER" id="PTHR45658:SF18">
    <property type="entry name" value="PROTEIN GAT2"/>
    <property type="match status" value="1"/>
</dbReference>
<feature type="region of interest" description="Disordered" evidence="6">
    <location>
        <begin position="132"/>
        <end position="188"/>
    </location>
</feature>
<dbReference type="SMART" id="SM00401">
    <property type="entry name" value="ZnF_GATA"/>
    <property type="match status" value="1"/>
</dbReference>
<dbReference type="InterPro" id="IPR013088">
    <property type="entry name" value="Znf_NHR/GATA"/>
</dbReference>
<dbReference type="GO" id="GO:0008270">
    <property type="term" value="F:zinc ion binding"/>
    <property type="evidence" value="ECO:0007669"/>
    <property type="project" value="UniProtKB-KW"/>
</dbReference>
<keyword evidence="3 5" id="KW-0863">Zinc-finger</keyword>
<keyword evidence="2" id="KW-0479">Metal-binding</keyword>
<proteinExistence type="inferred from homology"/>
<comment type="similarity">
    <text evidence="1">Belongs to the type IV zinc-finger family. Class A subfamily.</text>
</comment>
<dbReference type="Proteomes" id="UP001438707">
    <property type="component" value="Unassembled WGS sequence"/>
</dbReference>
<feature type="compositionally biased region" description="Low complexity" evidence="6">
    <location>
        <begin position="150"/>
        <end position="162"/>
    </location>
</feature>
<sequence>MNERKALLGTSDCNLDDLGVPTAMATELNEAALLAGSEGPDVPETSEQLSADEAELASSLLELQDTSASETSPAGAGRPKRSKRKRFDSTDYIFEDDLQAGTEVADKLYAPHTSVLTDALMSAAAVSSLQRASEESIYMRKRPRKTQQGSPTPSVTSKPPSTQRKRATRKVCSSTANASKDSTTRRTSSQLSIFSVVEMCPGCGASSTPAWRTGSAGTTTLCNACGSRVNRCKRKVQRSTATLE</sequence>
<dbReference type="InterPro" id="IPR051140">
    <property type="entry name" value="GATA_TF"/>
</dbReference>
<dbReference type="PANTHER" id="PTHR45658">
    <property type="entry name" value="GATA TRANSCRIPTION FACTOR"/>
    <property type="match status" value="1"/>
</dbReference>
<gene>
    <name evidence="8" type="ORF">WJX74_008191</name>
</gene>
<organism evidence="8 9">
    <name type="scientific">Apatococcus lobatus</name>
    <dbReference type="NCBI Taxonomy" id="904363"/>
    <lineage>
        <taxon>Eukaryota</taxon>
        <taxon>Viridiplantae</taxon>
        <taxon>Chlorophyta</taxon>
        <taxon>core chlorophytes</taxon>
        <taxon>Trebouxiophyceae</taxon>
        <taxon>Chlorellales</taxon>
        <taxon>Chlorellaceae</taxon>
        <taxon>Apatococcus</taxon>
    </lineage>
</organism>
<protein>
    <recommendedName>
        <fullName evidence="7">GATA-type domain-containing protein</fullName>
    </recommendedName>
</protein>
<evidence type="ECO:0000313" key="9">
    <source>
        <dbReference type="Proteomes" id="UP001438707"/>
    </source>
</evidence>
<dbReference type="Pfam" id="PF00320">
    <property type="entry name" value="GATA"/>
    <property type="match status" value="1"/>
</dbReference>
<feature type="region of interest" description="Disordered" evidence="6">
    <location>
        <begin position="61"/>
        <end position="85"/>
    </location>
</feature>
<reference evidence="8 9" key="1">
    <citation type="journal article" date="2024" name="Nat. Commun.">
        <title>Phylogenomics reveals the evolutionary origins of lichenization in chlorophyte algae.</title>
        <authorList>
            <person name="Puginier C."/>
            <person name="Libourel C."/>
            <person name="Otte J."/>
            <person name="Skaloud P."/>
            <person name="Haon M."/>
            <person name="Grisel S."/>
            <person name="Petersen M."/>
            <person name="Berrin J.G."/>
            <person name="Delaux P.M."/>
            <person name="Dal Grande F."/>
            <person name="Keller J."/>
        </authorList>
    </citation>
    <scope>NUCLEOTIDE SEQUENCE [LARGE SCALE GENOMIC DNA]</scope>
    <source>
        <strain evidence="8 9">SAG 2145</strain>
    </source>
</reference>
<evidence type="ECO:0000313" key="8">
    <source>
        <dbReference type="EMBL" id="KAK9839030.1"/>
    </source>
</evidence>
<dbReference type="InterPro" id="IPR000679">
    <property type="entry name" value="Znf_GATA"/>
</dbReference>
<feature type="compositionally biased region" description="Polar residues" evidence="6">
    <location>
        <begin position="171"/>
        <end position="188"/>
    </location>
</feature>
<dbReference type="AlphaFoldDB" id="A0AAW1RZB8"/>
<evidence type="ECO:0000256" key="3">
    <source>
        <dbReference type="ARBA" id="ARBA00022771"/>
    </source>
</evidence>
<dbReference type="GO" id="GO:0006355">
    <property type="term" value="P:regulation of DNA-templated transcription"/>
    <property type="evidence" value="ECO:0007669"/>
    <property type="project" value="InterPro"/>
</dbReference>
<evidence type="ECO:0000256" key="1">
    <source>
        <dbReference type="ARBA" id="ARBA00005694"/>
    </source>
</evidence>
<feature type="domain" description="GATA-type" evidence="7">
    <location>
        <begin position="200"/>
        <end position="226"/>
    </location>
</feature>
<evidence type="ECO:0000256" key="2">
    <source>
        <dbReference type="ARBA" id="ARBA00022723"/>
    </source>
</evidence>
<evidence type="ECO:0000256" key="6">
    <source>
        <dbReference type="SAM" id="MobiDB-lite"/>
    </source>
</evidence>
<dbReference type="EMBL" id="JALJOS010000005">
    <property type="protein sequence ID" value="KAK9839030.1"/>
    <property type="molecule type" value="Genomic_DNA"/>
</dbReference>
<dbReference type="GO" id="GO:0043565">
    <property type="term" value="F:sequence-specific DNA binding"/>
    <property type="evidence" value="ECO:0007669"/>
    <property type="project" value="InterPro"/>
</dbReference>
<keyword evidence="9" id="KW-1185">Reference proteome</keyword>
<name>A0AAW1RZB8_9CHLO</name>
<dbReference type="PROSITE" id="PS50114">
    <property type="entry name" value="GATA_ZN_FINGER_2"/>
    <property type="match status" value="1"/>
</dbReference>
<evidence type="ECO:0000256" key="5">
    <source>
        <dbReference type="PROSITE-ProRule" id="PRU00094"/>
    </source>
</evidence>
<comment type="caution">
    <text evidence="8">The sequence shown here is derived from an EMBL/GenBank/DDBJ whole genome shotgun (WGS) entry which is preliminary data.</text>
</comment>
<evidence type="ECO:0000259" key="7">
    <source>
        <dbReference type="PROSITE" id="PS50114"/>
    </source>
</evidence>
<keyword evidence="4" id="KW-0862">Zinc</keyword>
<accession>A0AAW1RZB8</accession>